<proteinExistence type="predicted"/>
<dbReference type="GeneID" id="14918616"/>
<reference evidence="1 2" key="1">
    <citation type="journal article" date="2013" name="Genome Biol.">
        <title>Genome of Acanthamoeba castellanii highlights extensive lateral gene transfer and early evolution of tyrosine kinase signaling.</title>
        <authorList>
            <person name="Clarke M."/>
            <person name="Lohan A.J."/>
            <person name="Liu B."/>
            <person name="Lagkouvardos I."/>
            <person name="Roy S."/>
            <person name="Zafar N."/>
            <person name="Bertelli C."/>
            <person name="Schilde C."/>
            <person name="Kianianmomeni A."/>
            <person name="Burglin T.R."/>
            <person name="Frech C."/>
            <person name="Turcotte B."/>
            <person name="Kopec K.O."/>
            <person name="Synnott J.M."/>
            <person name="Choo C."/>
            <person name="Paponov I."/>
            <person name="Finkler A."/>
            <person name="Soon Heng Tan C."/>
            <person name="Hutchins A.P."/>
            <person name="Weinmeier T."/>
            <person name="Rattei T."/>
            <person name="Chu J.S."/>
            <person name="Gimenez G."/>
            <person name="Irimia M."/>
            <person name="Rigden D.J."/>
            <person name="Fitzpatrick D.A."/>
            <person name="Lorenzo-Morales J."/>
            <person name="Bateman A."/>
            <person name="Chiu C.H."/>
            <person name="Tang P."/>
            <person name="Hegemann P."/>
            <person name="Fromm H."/>
            <person name="Raoult D."/>
            <person name="Greub G."/>
            <person name="Miranda-Saavedra D."/>
            <person name="Chen N."/>
            <person name="Nash P."/>
            <person name="Ginger M.L."/>
            <person name="Horn M."/>
            <person name="Schaap P."/>
            <person name="Caler L."/>
            <person name="Loftus B."/>
        </authorList>
    </citation>
    <scope>NUCLEOTIDE SEQUENCE [LARGE SCALE GENOMIC DNA]</scope>
    <source>
        <strain evidence="1 2">Neff</strain>
    </source>
</reference>
<evidence type="ECO:0000313" key="2">
    <source>
        <dbReference type="Proteomes" id="UP000011083"/>
    </source>
</evidence>
<dbReference type="RefSeq" id="XP_004339885.1">
    <property type="nucleotide sequence ID" value="XM_004339837.1"/>
</dbReference>
<sequence length="559" mass="61856">MELNVDAQVHATTDALALIWDIDPHSTQEIAHALAIYLASKPAALQQQMNALFGEPSHSAADALADLHEKLNDPLIGATIVAQVGLSWEQYRHLISIVGRDRSNPRQPIRLVSGLSAGRLLPSLGAVQAFWHSETASVPGLRSFKHGGRAATVWPVESILNYIFASPFLLSFFEYHGRLDVIRRMDEFPQGGRSVFAESYTLRNFGRLCKVLPFQFLSIISHCTTHSGGLETLLRVNNDFLSCALQQGYVTIRPPGQPSFRLPLALRVCADDPMLRFFLRLQQSSSIYCCVYCLWLRGGPPTQDSTCLRVASIRSACVAIPSCGGYLDASNTAPMVVSLRPYDVVFCVLHALCRVGELVADLIYDYVASQVNPAPLFTQLNSILELGRVHLTMDVASKPAQGWHLKGSHAALLLKIFALLGPALGLEAAIMECIADLRRVFHVLYLFEPLAPEHADEWSWFKDHVDDVMARFQRLVARGRESNYVHEIQKHGIALLERGGLAPFANDTHETLQCLLKQAAGSCACMSLCSTLAMGQQQFLHCRTSYGLCLRFQTFCLKL</sequence>
<protein>
    <submittedName>
        <fullName evidence="1">Uncharacterized protein</fullName>
    </submittedName>
</protein>
<gene>
    <name evidence="1" type="ORF">ACA1_249290</name>
</gene>
<dbReference type="Proteomes" id="UP000011083">
    <property type="component" value="Unassembled WGS sequence"/>
</dbReference>
<keyword evidence="2" id="KW-1185">Reference proteome</keyword>
<dbReference type="KEGG" id="acan:ACA1_249290"/>
<evidence type="ECO:0000313" key="1">
    <source>
        <dbReference type="EMBL" id="ELR17872.1"/>
    </source>
</evidence>
<dbReference type="EMBL" id="KB007971">
    <property type="protein sequence ID" value="ELR17872.1"/>
    <property type="molecule type" value="Genomic_DNA"/>
</dbReference>
<dbReference type="AlphaFoldDB" id="L8GY44"/>
<organism evidence="1 2">
    <name type="scientific">Acanthamoeba castellanii (strain ATCC 30010 / Neff)</name>
    <dbReference type="NCBI Taxonomy" id="1257118"/>
    <lineage>
        <taxon>Eukaryota</taxon>
        <taxon>Amoebozoa</taxon>
        <taxon>Discosea</taxon>
        <taxon>Longamoebia</taxon>
        <taxon>Centramoebida</taxon>
        <taxon>Acanthamoebidae</taxon>
        <taxon>Acanthamoeba</taxon>
    </lineage>
</organism>
<dbReference type="VEuPathDB" id="AmoebaDB:ACA1_249290"/>
<name>L8GY44_ACACF</name>
<accession>L8GY44</accession>